<evidence type="ECO:0000313" key="3">
    <source>
        <dbReference type="Proteomes" id="UP000472267"/>
    </source>
</evidence>
<organism evidence="2 3">
    <name type="scientific">Salarias fasciatus</name>
    <name type="common">Jewelled blenny</name>
    <name type="synonym">Blennius fasciatus</name>
    <dbReference type="NCBI Taxonomy" id="181472"/>
    <lineage>
        <taxon>Eukaryota</taxon>
        <taxon>Metazoa</taxon>
        <taxon>Chordata</taxon>
        <taxon>Craniata</taxon>
        <taxon>Vertebrata</taxon>
        <taxon>Euteleostomi</taxon>
        <taxon>Actinopterygii</taxon>
        <taxon>Neopterygii</taxon>
        <taxon>Teleostei</taxon>
        <taxon>Neoteleostei</taxon>
        <taxon>Acanthomorphata</taxon>
        <taxon>Ovalentaria</taxon>
        <taxon>Blenniimorphae</taxon>
        <taxon>Blenniiformes</taxon>
        <taxon>Blennioidei</taxon>
        <taxon>Blenniidae</taxon>
        <taxon>Salariinae</taxon>
        <taxon>Salarias</taxon>
    </lineage>
</organism>
<feature type="transmembrane region" description="Helical" evidence="1">
    <location>
        <begin position="45"/>
        <end position="64"/>
    </location>
</feature>
<dbReference type="AlphaFoldDB" id="A0A672GRN5"/>
<dbReference type="InterPro" id="IPR031744">
    <property type="entry name" value="SMIM1"/>
</dbReference>
<dbReference type="InParanoid" id="A0A672GRN5"/>
<keyword evidence="1" id="KW-0812">Transmembrane</keyword>
<evidence type="ECO:0000313" key="2">
    <source>
        <dbReference type="Ensembl" id="ENSSFAP00005021406.1"/>
    </source>
</evidence>
<keyword evidence="3" id="KW-1185">Reference proteome</keyword>
<protein>
    <submittedName>
        <fullName evidence="2">Uncharacterized protein</fullName>
    </submittedName>
</protein>
<dbReference type="Pfam" id="PF15875">
    <property type="entry name" value="DUF4731"/>
    <property type="match status" value="1"/>
</dbReference>
<keyword evidence="1" id="KW-0472">Membrane</keyword>
<accession>A0A672GRN5</accession>
<sequence>MEPSTATSARYERFNGGAHSAGAAVLGLGGRECVSSRGIAGKASGAVAALLSIYIIGYLTGYYIHRCT</sequence>
<name>A0A672GRN5_SALFA</name>
<dbReference type="Ensembl" id="ENSSFAT00005022318.1">
    <property type="protein sequence ID" value="ENSSFAP00005021406.1"/>
    <property type="gene ID" value="ENSSFAG00005011187.1"/>
</dbReference>
<proteinExistence type="predicted"/>
<dbReference type="Proteomes" id="UP000472267">
    <property type="component" value="Chromosome 20"/>
</dbReference>
<reference evidence="2" key="2">
    <citation type="submission" date="2025-08" db="UniProtKB">
        <authorList>
            <consortium name="Ensembl"/>
        </authorList>
    </citation>
    <scope>IDENTIFICATION</scope>
</reference>
<reference evidence="2" key="1">
    <citation type="submission" date="2019-06" db="EMBL/GenBank/DDBJ databases">
        <authorList>
            <consortium name="Wellcome Sanger Institute Data Sharing"/>
        </authorList>
    </citation>
    <scope>NUCLEOTIDE SEQUENCE [LARGE SCALE GENOMIC DNA]</scope>
</reference>
<reference evidence="2" key="3">
    <citation type="submission" date="2025-09" db="UniProtKB">
        <authorList>
            <consortium name="Ensembl"/>
        </authorList>
    </citation>
    <scope>IDENTIFICATION</scope>
</reference>
<evidence type="ECO:0000256" key="1">
    <source>
        <dbReference type="SAM" id="Phobius"/>
    </source>
</evidence>
<keyword evidence="1" id="KW-1133">Transmembrane helix</keyword>